<dbReference type="PANTHER" id="PTHR14136">
    <property type="entry name" value="BTB_POZ DOMAIN-CONTAINING PROTEIN KCTD9"/>
    <property type="match status" value="1"/>
</dbReference>
<proteinExistence type="predicted"/>
<evidence type="ECO:0000313" key="1">
    <source>
        <dbReference type="EMBL" id="AUX46333.1"/>
    </source>
</evidence>
<dbReference type="Proteomes" id="UP000238348">
    <property type="component" value="Chromosome"/>
</dbReference>
<dbReference type="InterPro" id="IPR051082">
    <property type="entry name" value="Pentapeptide-BTB/POZ_domain"/>
</dbReference>
<organism evidence="1 2">
    <name type="scientific">Sorangium cellulosum</name>
    <name type="common">Polyangium cellulosum</name>
    <dbReference type="NCBI Taxonomy" id="56"/>
    <lineage>
        <taxon>Bacteria</taxon>
        <taxon>Pseudomonadati</taxon>
        <taxon>Myxococcota</taxon>
        <taxon>Polyangia</taxon>
        <taxon>Polyangiales</taxon>
        <taxon>Polyangiaceae</taxon>
        <taxon>Sorangium</taxon>
    </lineage>
</organism>
<dbReference type="Pfam" id="PF00805">
    <property type="entry name" value="Pentapeptide"/>
    <property type="match status" value="2"/>
</dbReference>
<reference evidence="1 2" key="1">
    <citation type="submission" date="2015-09" db="EMBL/GenBank/DDBJ databases">
        <title>Sorangium comparison.</title>
        <authorList>
            <person name="Zaburannyi N."/>
            <person name="Bunk B."/>
            <person name="Overmann J."/>
            <person name="Mueller R."/>
        </authorList>
    </citation>
    <scope>NUCLEOTIDE SEQUENCE [LARGE SCALE GENOMIC DNA]</scope>
    <source>
        <strain evidence="1 2">So ce26</strain>
    </source>
</reference>
<evidence type="ECO:0000313" key="2">
    <source>
        <dbReference type="Proteomes" id="UP000238348"/>
    </source>
</evidence>
<dbReference type="RefSeq" id="WP_159397712.1">
    <property type="nucleotide sequence ID" value="NZ_CP012673.1"/>
</dbReference>
<accession>A0A2L0F471</accession>
<dbReference type="AlphaFoldDB" id="A0A2L0F471"/>
<sequence length="597" mass="63811">MAKLPSLNTVWLPDQGYMPPTGGTHGGLTLQIGGKADVKLNSGDQLVIADLPSGWKIGTDIISSWKWTGSGETGALTWKGEAPFTVPHSGPSQSIGLTVTPAEGAPPPATTVHPQLKSDGRFISGQGSLTFQLTDPRASLTAFAGPPAVVILTEPGGTQVPCYNTLHSELLALASIAKTTLTLSFKGFDDQNNSVPLSGVINGDGVRIDAGGIRFSKQQDDTWQATDFAMNEGDTLDVKISQLSVSSTSVARLEVHFETNQDKASAWFTAFGPYTLTVEFISNDPSASKYRFGVNSSSTYVVGVQDESVISGGQLPVPLDWVVLDGENQPVYPPLGARFYLNNSNPPPGQPSDFYFNVGKNTLYWLDASNNVISQCEIDVLASTAVGPFDLSGMDLDNWKMSRWSLGNTDRGKASNLSNTKLEGSDLYPLHKSVFDNCKFDGATIVFAYQISFASFAGASFTGAKIGDASQNQFTFNLCNLSNCDFTGATFDTLTVWGCDFTSSKFTNVKFTQVDFDQWAEMGSKDTNFTGADFSGATFNGGRIKFCDVSNANFGAATFSNVETATLHFGGGMPTPPAGWKFVVDDDTKKIGHFEKA</sequence>
<evidence type="ECO:0008006" key="3">
    <source>
        <dbReference type="Google" id="ProtNLM"/>
    </source>
</evidence>
<name>A0A2L0F471_SORCE</name>
<dbReference type="OrthoDB" id="2579959at2"/>
<gene>
    <name evidence="1" type="ORF">SOCE26_078380</name>
</gene>
<dbReference type="SUPFAM" id="SSF141571">
    <property type="entry name" value="Pentapeptide repeat-like"/>
    <property type="match status" value="1"/>
</dbReference>
<dbReference type="PANTHER" id="PTHR14136:SF25">
    <property type="entry name" value="BTB_POZ DOMAIN-CONTAINING PROTEIN"/>
    <property type="match status" value="1"/>
</dbReference>
<dbReference type="EMBL" id="CP012673">
    <property type="protein sequence ID" value="AUX46333.1"/>
    <property type="molecule type" value="Genomic_DNA"/>
</dbReference>
<dbReference type="Gene3D" id="2.160.20.80">
    <property type="entry name" value="E3 ubiquitin-protein ligase SopA"/>
    <property type="match status" value="1"/>
</dbReference>
<protein>
    <recommendedName>
        <fullName evidence="3">Pentapeptide repeat-containing protein</fullName>
    </recommendedName>
</protein>
<dbReference type="InterPro" id="IPR001646">
    <property type="entry name" value="5peptide_repeat"/>
</dbReference>